<evidence type="ECO:0000313" key="1">
    <source>
        <dbReference type="EMBL" id="SHH96947.1"/>
    </source>
</evidence>
<organism evidence="1 2">
    <name type="scientific">Ferrimonas marina</name>
    <dbReference type="NCBI Taxonomy" id="299255"/>
    <lineage>
        <taxon>Bacteria</taxon>
        <taxon>Pseudomonadati</taxon>
        <taxon>Pseudomonadota</taxon>
        <taxon>Gammaproteobacteria</taxon>
        <taxon>Alteromonadales</taxon>
        <taxon>Ferrimonadaceae</taxon>
        <taxon>Ferrimonas</taxon>
    </lineage>
</organism>
<protein>
    <submittedName>
        <fullName evidence="1">Uncharacterized protein</fullName>
    </submittedName>
</protein>
<accession>A0A1M5XAQ0</accession>
<dbReference type="EMBL" id="FQXG01000005">
    <property type="protein sequence ID" value="SHH96947.1"/>
    <property type="molecule type" value="Genomic_DNA"/>
</dbReference>
<proteinExistence type="predicted"/>
<name>A0A1M5XAQ0_9GAMM</name>
<sequence>MAMMARLVDSPELKLTRDELAEATAGMFNSVNHHATNVGRTAKELEREGLVKVRFVRPDGSFAPNPSAGVKANYYVTRKAVDQLWPSHALQKEFNIDEILAANGIEEAIDG</sequence>
<dbReference type="Proteomes" id="UP000184268">
    <property type="component" value="Unassembled WGS sequence"/>
</dbReference>
<dbReference type="AlphaFoldDB" id="A0A1M5XAQ0"/>
<gene>
    <name evidence="1" type="ORF">SAMN02745129_3394</name>
</gene>
<evidence type="ECO:0000313" key="2">
    <source>
        <dbReference type="Proteomes" id="UP000184268"/>
    </source>
</evidence>
<dbReference type="STRING" id="299255.SAMN02745129_3394"/>
<keyword evidence="2" id="KW-1185">Reference proteome</keyword>
<reference evidence="1 2" key="1">
    <citation type="submission" date="2016-11" db="EMBL/GenBank/DDBJ databases">
        <authorList>
            <person name="Jaros S."/>
            <person name="Januszkiewicz K."/>
            <person name="Wedrychowicz H."/>
        </authorList>
    </citation>
    <scope>NUCLEOTIDE SEQUENCE [LARGE SCALE GENOMIC DNA]</scope>
    <source>
        <strain evidence="1 2">DSM 16917</strain>
    </source>
</reference>